<sequence length="168" mass="19183">MSVLNLKNQLLIAGILFTLHNIEESIGFAHFQYHPDFPLAVQPPSANSMILAIGLITIIVWVLIMWANTQPKESSRRNLLIILVSVFLFNAIFPHITGTIVLQRYFPAVLTSLILYIPYSIWILPKLYRSVNSRNEFFLIMTGGLSLAVVMALITHFFVNIYFRYLAN</sequence>
<dbReference type="KEGG" id="ppn:Palpr_1386"/>
<keyword evidence="1" id="KW-1133">Transmembrane helix</keyword>
<organism evidence="2 3">
    <name type="scientific">Paludibacter propionicigenes (strain DSM 17365 / JCM 13257 / WB4)</name>
    <dbReference type="NCBI Taxonomy" id="694427"/>
    <lineage>
        <taxon>Bacteria</taxon>
        <taxon>Pseudomonadati</taxon>
        <taxon>Bacteroidota</taxon>
        <taxon>Bacteroidia</taxon>
        <taxon>Bacteroidales</taxon>
        <taxon>Paludibacteraceae</taxon>
        <taxon>Paludibacter</taxon>
    </lineage>
</organism>
<keyword evidence="3" id="KW-1185">Reference proteome</keyword>
<dbReference type="InterPro" id="IPR025671">
    <property type="entry name" value="HXXEE"/>
</dbReference>
<feature type="transmembrane region" description="Helical" evidence="1">
    <location>
        <begin position="49"/>
        <end position="67"/>
    </location>
</feature>
<reference key="1">
    <citation type="submission" date="2010-11" db="EMBL/GenBank/DDBJ databases">
        <title>The complete genome of Paludibacter propionicigenes DSM 17365.</title>
        <authorList>
            <consortium name="US DOE Joint Genome Institute (JGI-PGF)"/>
            <person name="Lucas S."/>
            <person name="Copeland A."/>
            <person name="Lapidus A."/>
            <person name="Bruce D."/>
            <person name="Goodwin L."/>
            <person name="Pitluck S."/>
            <person name="Kyrpides N."/>
            <person name="Mavromatis K."/>
            <person name="Ivanova N."/>
            <person name="Munk A.C."/>
            <person name="Brettin T."/>
            <person name="Detter J.C."/>
            <person name="Han C."/>
            <person name="Tapia R."/>
            <person name="Land M."/>
            <person name="Hauser L."/>
            <person name="Markowitz V."/>
            <person name="Cheng J.-F."/>
            <person name="Hugenholtz P."/>
            <person name="Woyke T."/>
            <person name="Wu D."/>
            <person name="Gronow S."/>
            <person name="Wellnitz S."/>
            <person name="Brambilla E."/>
            <person name="Klenk H.-P."/>
            <person name="Eisen J.A."/>
        </authorList>
    </citation>
    <scope>NUCLEOTIDE SEQUENCE</scope>
    <source>
        <strain>WB4</strain>
    </source>
</reference>
<dbReference type="HOGENOM" id="CLU_1642062_0_0_10"/>
<keyword evidence="1" id="KW-0472">Membrane</keyword>
<dbReference type="STRING" id="694427.Palpr_1386"/>
<evidence type="ECO:0008006" key="4">
    <source>
        <dbReference type="Google" id="ProtNLM"/>
    </source>
</evidence>
<feature type="transmembrane region" description="Helical" evidence="1">
    <location>
        <begin position="79"/>
        <end position="102"/>
    </location>
</feature>
<evidence type="ECO:0000313" key="2">
    <source>
        <dbReference type="EMBL" id="ADQ79532.1"/>
    </source>
</evidence>
<dbReference type="RefSeq" id="WP_013444901.1">
    <property type="nucleotide sequence ID" value="NC_014734.1"/>
</dbReference>
<feature type="transmembrane region" description="Helical" evidence="1">
    <location>
        <begin position="108"/>
        <end position="125"/>
    </location>
</feature>
<protein>
    <recommendedName>
        <fullName evidence="4">HXXEE domain-containing protein</fullName>
    </recommendedName>
</protein>
<accession>E4T488</accession>
<dbReference type="Pfam" id="PF13787">
    <property type="entry name" value="HXXEE"/>
    <property type="match status" value="1"/>
</dbReference>
<proteinExistence type="predicted"/>
<evidence type="ECO:0000313" key="3">
    <source>
        <dbReference type="Proteomes" id="UP000008718"/>
    </source>
</evidence>
<name>E4T488_PALPW</name>
<dbReference type="AlphaFoldDB" id="E4T488"/>
<dbReference type="OrthoDB" id="2221824at2"/>
<dbReference type="Proteomes" id="UP000008718">
    <property type="component" value="Chromosome"/>
</dbReference>
<keyword evidence="1" id="KW-0812">Transmembrane</keyword>
<gene>
    <name evidence="2" type="ordered locus">Palpr_1386</name>
</gene>
<feature type="transmembrane region" description="Helical" evidence="1">
    <location>
        <begin position="137"/>
        <end position="163"/>
    </location>
</feature>
<reference evidence="2 3" key="2">
    <citation type="journal article" date="2011" name="Stand. Genomic Sci.">
        <title>Complete genome sequence of Paludibacter propionicigenes type strain (WB4).</title>
        <authorList>
            <person name="Gronow S."/>
            <person name="Munk C."/>
            <person name="Lapidus A."/>
            <person name="Nolan M."/>
            <person name="Lucas S."/>
            <person name="Hammon N."/>
            <person name="Deshpande S."/>
            <person name="Cheng J.F."/>
            <person name="Tapia R."/>
            <person name="Han C."/>
            <person name="Goodwin L."/>
            <person name="Pitluck S."/>
            <person name="Liolios K."/>
            <person name="Ivanova N."/>
            <person name="Mavromatis K."/>
            <person name="Mikhailova N."/>
            <person name="Pati A."/>
            <person name="Chen A."/>
            <person name="Palaniappan K."/>
            <person name="Land M."/>
            <person name="Hauser L."/>
            <person name="Chang Y.J."/>
            <person name="Jeffries C.D."/>
            <person name="Brambilla E."/>
            <person name="Rohde M."/>
            <person name="Goker M."/>
            <person name="Detter J.C."/>
            <person name="Woyke T."/>
            <person name="Bristow J."/>
            <person name="Eisen J.A."/>
            <person name="Markowitz V."/>
            <person name="Hugenholtz P."/>
            <person name="Kyrpides N.C."/>
            <person name="Klenk H.P."/>
        </authorList>
    </citation>
    <scope>NUCLEOTIDE SEQUENCE [LARGE SCALE GENOMIC DNA]</scope>
    <source>
        <strain evidence="3">DSM 17365 / JCM 13257 / WB4</strain>
    </source>
</reference>
<dbReference type="EMBL" id="CP002345">
    <property type="protein sequence ID" value="ADQ79532.1"/>
    <property type="molecule type" value="Genomic_DNA"/>
</dbReference>
<evidence type="ECO:0000256" key="1">
    <source>
        <dbReference type="SAM" id="Phobius"/>
    </source>
</evidence>